<dbReference type="Gene3D" id="1.10.530.10">
    <property type="match status" value="1"/>
</dbReference>
<sequence>MLNSPAASTELEQMPVSLARALRYDDPRLDEYAAHVEQKYNLPKGLLVAIKNAGEKSNSTEVSSAGAQGVMQLMPENLRKFGVGDTTNPAQVIDAAGRYLQVTSRQYDGDIRAMIADYNGGPGRQPVCCVGSGQQPMKRMPIYLGLNST</sequence>
<dbReference type="SUPFAM" id="SSF53955">
    <property type="entry name" value="Lysozyme-like"/>
    <property type="match status" value="1"/>
</dbReference>
<reference evidence="3" key="1">
    <citation type="submission" date="2020-06" db="EMBL/GenBank/DDBJ databases">
        <title>Analysis procedures for assessing recovery of high quality, complete, closed genomes from Nanopore long read metagenome sequencing.</title>
        <authorList>
            <person name="Bessarab I."/>
            <person name="Arumugam K."/>
            <person name="Haryono M."/>
            <person name="Liu X."/>
            <person name="Roy S."/>
            <person name="Zuniga-Montanez R.E."/>
            <person name="Qiu G."/>
            <person name="Drautz-Moses D.I."/>
            <person name="Law Y.Y."/>
            <person name="Wuertz S."/>
            <person name="Lauro F.M."/>
            <person name="Huson D.H."/>
            <person name="Williams R.B."/>
        </authorList>
    </citation>
    <scope>NUCLEOTIDE SEQUENCE [LARGE SCALE GENOMIC DNA]</scope>
    <source>
        <strain evidence="3">SSD2</strain>
    </source>
</reference>
<accession>A0A7L6ASI7</accession>
<dbReference type="PANTHER" id="PTHR37423:SF2">
    <property type="entry name" value="MEMBRANE-BOUND LYTIC MUREIN TRANSGLYCOSYLASE C"/>
    <property type="match status" value="1"/>
</dbReference>
<dbReference type="Pfam" id="PF01464">
    <property type="entry name" value="SLT"/>
    <property type="match status" value="1"/>
</dbReference>
<dbReference type="KEGG" id="this:HZT40_11135"/>
<dbReference type="InterPro" id="IPR023346">
    <property type="entry name" value="Lysozyme-like_dom_sf"/>
</dbReference>
<evidence type="ECO:0000313" key="4">
    <source>
        <dbReference type="Proteomes" id="UP000510621"/>
    </source>
</evidence>
<dbReference type="PANTHER" id="PTHR37423">
    <property type="entry name" value="SOLUBLE LYTIC MUREIN TRANSGLYCOSYLASE-RELATED"/>
    <property type="match status" value="1"/>
</dbReference>
<proteinExistence type="inferred from homology"/>
<evidence type="ECO:0000259" key="2">
    <source>
        <dbReference type="Pfam" id="PF01464"/>
    </source>
</evidence>
<name>A0A7L6ASI7_9GAMM</name>
<dbReference type="InterPro" id="IPR008258">
    <property type="entry name" value="Transglycosylase_SLT_dom_1"/>
</dbReference>
<gene>
    <name evidence="3" type="ORF">HZT40_11135</name>
</gene>
<evidence type="ECO:0000313" key="3">
    <source>
        <dbReference type="EMBL" id="QLQ32044.1"/>
    </source>
</evidence>
<organism evidence="3 4">
    <name type="scientific">Candidatus Thiothrix singaporensis</name>
    <dbReference type="NCBI Taxonomy" id="2799669"/>
    <lineage>
        <taxon>Bacteria</taxon>
        <taxon>Pseudomonadati</taxon>
        <taxon>Pseudomonadota</taxon>
        <taxon>Gammaproteobacteria</taxon>
        <taxon>Thiotrichales</taxon>
        <taxon>Thiotrichaceae</taxon>
        <taxon>Thiothrix</taxon>
    </lineage>
</organism>
<protein>
    <submittedName>
        <fullName evidence="3">Lytic transglycosylase domain-containing protein</fullName>
    </submittedName>
</protein>
<dbReference type="AlphaFoldDB" id="A0A7L6ASI7"/>
<evidence type="ECO:0000256" key="1">
    <source>
        <dbReference type="ARBA" id="ARBA00007734"/>
    </source>
</evidence>
<dbReference type="EMBL" id="CP059265">
    <property type="protein sequence ID" value="QLQ32044.1"/>
    <property type="molecule type" value="Genomic_DNA"/>
</dbReference>
<keyword evidence="4" id="KW-1185">Reference proteome</keyword>
<comment type="similarity">
    <text evidence="1">Belongs to the transglycosylase Slt family.</text>
</comment>
<feature type="domain" description="Transglycosylase SLT" evidence="2">
    <location>
        <begin position="32"/>
        <end position="124"/>
    </location>
</feature>
<dbReference type="Proteomes" id="UP000510621">
    <property type="component" value="Chromosome"/>
</dbReference>
<dbReference type="CDD" id="cd00254">
    <property type="entry name" value="LT-like"/>
    <property type="match status" value="1"/>
</dbReference>